<dbReference type="Pfam" id="PF00202">
    <property type="entry name" value="Aminotran_3"/>
    <property type="match status" value="1"/>
</dbReference>
<dbReference type="PANTHER" id="PTHR11986">
    <property type="entry name" value="AMINOTRANSFERASE CLASS III"/>
    <property type="match status" value="1"/>
</dbReference>
<evidence type="ECO:0000313" key="7">
    <source>
        <dbReference type="Proteomes" id="UP000320176"/>
    </source>
</evidence>
<dbReference type="EMBL" id="SJPN01000009">
    <property type="protein sequence ID" value="TWT93247.1"/>
    <property type="molecule type" value="Genomic_DNA"/>
</dbReference>
<dbReference type="Proteomes" id="UP000320176">
    <property type="component" value="Unassembled WGS sequence"/>
</dbReference>
<dbReference type="InterPro" id="IPR050103">
    <property type="entry name" value="Class-III_PLP-dep_AT"/>
</dbReference>
<dbReference type="GO" id="GO:0030170">
    <property type="term" value="F:pyridoxal phosphate binding"/>
    <property type="evidence" value="ECO:0007669"/>
    <property type="project" value="InterPro"/>
</dbReference>
<accession>A0A5C6A1T5</accession>
<reference evidence="6 7" key="1">
    <citation type="submission" date="2019-02" db="EMBL/GenBank/DDBJ databases">
        <title>Deep-cultivation of Planctomycetes and their phenomic and genomic characterization uncovers novel biology.</title>
        <authorList>
            <person name="Wiegand S."/>
            <person name="Jogler M."/>
            <person name="Boedeker C."/>
            <person name="Pinto D."/>
            <person name="Vollmers J."/>
            <person name="Rivas-Marin E."/>
            <person name="Kohn T."/>
            <person name="Peeters S.H."/>
            <person name="Heuer A."/>
            <person name="Rast P."/>
            <person name="Oberbeckmann S."/>
            <person name="Bunk B."/>
            <person name="Jeske O."/>
            <person name="Meyerdierks A."/>
            <person name="Storesund J.E."/>
            <person name="Kallscheuer N."/>
            <person name="Luecker S."/>
            <person name="Lage O.M."/>
            <person name="Pohl T."/>
            <person name="Merkel B.J."/>
            <person name="Hornburger P."/>
            <person name="Mueller R.-W."/>
            <person name="Bruemmer F."/>
            <person name="Labrenz M."/>
            <person name="Spormann A.M."/>
            <person name="Op Den Camp H."/>
            <person name="Overmann J."/>
            <person name="Amann R."/>
            <person name="Jetten M.S.M."/>
            <person name="Mascher T."/>
            <person name="Medema M.H."/>
            <person name="Devos D.P."/>
            <person name="Kaster A.-K."/>
            <person name="Ovreas L."/>
            <person name="Rohde M."/>
            <person name="Galperin M.Y."/>
            <person name="Jogler C."/>
        </authorList>
    </citation>
    <scope>NUCLEOTIDE SEQUENCE [LARGE SCALE GENOMIC DNA]</scope>
    <source>
        <strain evidence="6 7">Pla52n</strain>
    </source>
</reference>
<dbReference type="AlphaFoldDB" id="A0A5C6A1T5"/>
<evidence type="ECO:0000313" key="6">
    <source>
        <dbReference type="EMBL" id="TWT93247.1"/>
    </source>
</evidence>
<keyword evidence="2 6" id="KW-0032">Aminotransferase</keyword>
<keyword evidence="3 6" id="KW-0808">Transferase</keyword>
<name>A0A5C6A1T5_9BACT</name>
<gene>
    <name evidence="6" type="primary">argD_1</name>
    <name evidence="6" type="ORF">Pla52n_59050</name>
</gene>
<evidence type="ECO:0000256" key="4">
    <source>
        <dbReference type="ARBA" id="ARBA00022898"/>
    </source>
</evidence>
<comment type="cofactor">
    <cofactor evidence="1">
        <name>pyridoxal 5'-phosphate</name>
        <dbReference type="ChEBI" id="CHEBI:597326"/>
    </cofactor>
</comment>
<dbReference type="PANTHER" id="PTHR11986:SF79">
    <property type="entry name" value="ACETYLORNITHINE AMINOTRANSFERASE, MITOCHONDRIAL"/>
    <property type="match status" value="1"/>
</dbReference>
<dbReference type="EC" id="2.6.1.11" evidence="6"/>
<sequence length="383" mass="40092">MTDSTPTPQGLQYSDAGGRRWVDATVGRICALGLGQVAITNAMVDAAAAAVPLSDADSTEFAAVLVDAMHGWGHDQWSQAYCLASSDDALELAIRIARTRKPTGGHKIVSLVGSDHGRTAACLTASGQPELHEGYGPMVAGFAHVAPNDVDALHNAVDGQTAAILLSPLDLSNAASPLSEDYLIAARQLCDEHDALLIIDETKLCFGASGQCLTVSSLAELAPDVAVIAAGLFTGLPGAIVLGNDRMRSEQVAIVPECRSSLIQTAAVATLATMRQLELPNSAVDAHRELAVALAKRISGFDFLRDIHHCGATIGIDTDLPAEQIIQAATKTGLCLGVCGQTAVLMQLPLIMEPSDQQELLDRIGETMEIVERETAQLTTASD</sequence>
<protein>
    <submittedName>
        <fullName evidence="6">Acetylornithine aminotransferase</fullName>
        <ecNumber evidence="6">2.6.1.11</ecNumber>
    </submittedName>
</protein>
<proteinExistence type="inferred from homology"/>
<dbReference type="InterPro" id="IPR015424">
    <property type="entry name" value="PyrdxlP-dep_Trfase"/>
</dbReference>
<dbReference type="Gene3D" id="3.90.1150.10">
    <property type="entry name" value="Aspartate Aminotransferase, domain 1"/>
    <property type="match status" value="1"/>
</dbReference>
<keyword evidence="4 5" id="KW-0663">Pyridoxal phosphate</keyword>
<dbReference type="Gene3D" id="3.40.640.10">
    <property type="entry name" value="Type I PLP-dependent aspartate aminotransferase-like (Major domain)"/>
    <property type="match status" value="1"/>
</dbReference>
<comment type="similarity">
    <text evidence="5">Belongs to the class-III pyridoxal-phosphate-dependent aminotransferase family.</text>
</comment>
<evidence type="ECO:0000256" key="1">
    <source>
        <dbReference type="ARBA" id="ARBA00001933"/>
    </source>
</evidence>
<comment type="caution">
    <text evidence="6">The sequence shown here is derived from an EMBL/GenBank/DDBJ whole genome shotgun (WGS) entry which is preliminary data.</text>
</comment>
<evidence type="ECO:0000256" key="5">
    <source>
        <dbReference type="RuleBase" id="RU003560"/>
    </source>
</evidence>
<evidence type="ECO:0000256" key="3">
    <source>
        <dbReference type="ARBA" id="ARBA00022679"/>
    </source>
</evidence>
<dbReference type="InterPro" id="IPR015421">
    <property type="entry name" value="PyrdxlP-dep_Trfase_major"/>
</dbReference>
<dbReference type="InterPro" id="IPR015422">
    <property type="entry name" value="PyrdxlP-dep_Trfase_small"/>
</dbReference>
<organism evidence="6 7">
    <name type="scientific">Stieleria varia</name>
    <dbReference type="NCBI Taxonomy" id="2528005"/>
    <lineage>
        <taxon>Bacteria</taxon>
        <taxon>Pseudomonadati</taxon>
        <taxon>Planctomycetota</taxon>
        <taxon>Planctomycetia</taxon>
        <taxon>Pirellulales</taxon>
        <taxon>Pirellulaceae</taxon>
        <taxon>Stieleria</taxon>
    </lineage>
</organism>
<dbReference type="SUPFAM" id="SSF53383">
    <property type="entry name" value="PLP-dependent transferases"/>
    <property type="match status" value="1"/>
</dbReference>
<dbReference type="OrthoDB" id="9816013at2"/>
<dbReference type="GO" id="GO:0042802">
    <property type="term" value="F:identical protein binding"/>
    <property type="evidence" value="ECO:0007669"/>
    <property type="project" value="TreeGrafter"/>
</dbReference>
<keyword evidence="7" id="KW-1185">Reference proteome</keyword>
<dbReference type="RefSeq" id="WP_146522872.1">
    <property type="nucleotide sequence ID" value="NZ_CP151726.1"/>
</dbReference>
<evidence type="ECO:0000256" key="2">
    <source>
        <dbReference type="ARBA" id="ARBA00022576"/>
    </source>
</evidence>
<dbReference type="GO" id="GO:0003992">
    <property type="term" value="F:N2-acetyl-L-ornithine:2-oxoglutarate 5-aminotransferase activity"/>
    <property type="evidence" value="ECO:0007669"/>
    <property type="project" value="UniProtKB-EC"/>
</dbReference>
<dbReference type="InterPro" id="IPR005814">
    <property type="entry name" value="Aminotrans_3"/>
</dbReference>